<reference evidence="9" key="1">
    <citation type="submission" date="2018-05" db="EMBL/GenBank/DDBJ databases">
        <authorList>
            <person name="Datahose"/>
        </authorList>
    </citation>
    <scope>NUCLEOTIDE SEQUENCE</scope>
</reference>
<dbReference type="GO" id="GO:0032051">
    <property type="term" value="F:clathrin light chain binding"/>
    <property type="evidence" value="ECO:0007669"/>
    <property type="project" value="TreeGrafter"/>
</dbReference>
<feature type="coiled-coil region" evidence="7">
    <location>
        <begin position="394"/>
        <end position="421"/>
    </location>
</feature>
<evidence type="ECO:0000256" key="6">
    <source>
        <dbReference type="ARBA" id="ARBA00023203"/>
    </source>
</evidence>
<dbReference type="PANTHER" id="PTHR10407">
    <property type="entry name" value="HUNTINGTIN INTERACTING PROTEIN 1"/>
    <property type="match status" value="1"/>
</dbReference>
<dbReference type="GO" id="GO:0030864">
    <property type="term" value="C:cortical actin cytoskeleton"/>
    <property type="evidence" value="ECO:0007669"/>
    <property type="project" value="TreeGrafter"/>
</dbReference>
<dbReference type="GO" id="GO:0007015">
    <property type="term" value="P:actin filament organization"/>
    <property type="evidence" value="ECO:0007669"/>
    <property type="project" value="TreeGrafter"/>
</dbReference>
<dbReference type="Bgee" id="ENSACLG00000024813">
    <property type="expression patterns" value="Expressed in ovary and 4 other cell types or tissues"/>
</dbReference>
<dbReference type="Gene3D" id="1.20.5.1700">
    <property type="match status" value="1"/>
</dbReference>
<dbReference type="GO" id="GO:0006897">
    <property type="term" value="P:endocytosis"/>
    <property type="evidence" value="ECO:0007669"/>
    <property type="project" value="UniProtKB-KW"/>
</dbReference>
<feature type="domain" description="I/LWEQ" evidence="8">
    <location>
        <begin position="610"/>
        <end position="851"/>
    </location>
</feature>
<dbReference type="GO" id="GO:0035615">
    <property type="term" value="F:clathrin adaptor activity"/>
    <property type="evidence" value="ECO:0007669"/>
    <property type="project" value="TreeGrafter"/>
</dbReference>
<dbReference type="PANTHER" id="PTHR10407:SF10">
    <property type="entry name" value="HUNTINGTIN-INTERACTING PROTEIN 1-RELATED PROTEIN"/>
    <property type="match status" value="1"/>
</dbReference>
<dbReference type="InterPro" id="IPR035964">
    <property type="entry name" value="I/LWEQ_dom_sf"/>
</dbReference>
<comment type="similarity">
    <text evidence="2">Belongs to the SLA2 family.</text>
</comment>
<dbReference type="OMA" id="VCQLFQY"/>
<evidence type="ECO:0000256" key="7">
    <source>
        <dbReference type="SAM" id="Coils"/>
    </source>
</evidence>
<evidence type="ECO:0000313" key="10">
    <source>
        <dbReference type="Proteomes" id="UP000265100"/>
    </source>
</evidence>
<dbReference type="GO" id="GO:0048268">
    <property type="term" value="P:clathrin coat assembly"/>
    <property type="evidence" value="ECO:0007669"/>
    <property type="project" value="TreeGrafter"/>
</dbReference>
<dbReference type="Pfam" id="PF01608">
    <property type="entry name" value="I_LWEQ"/>
    <property type="match status" value="1"/>
</dbReference>
<reference evidence="9" key="2">
    <citation type="submission" date="2025-08" db="UniProtKB">
        <authorList>
            <consortium name="Ensembl"/>
        </authorList>
    </citation>
    <scope>IDENTIFICATION</scope>
</reference>
<keyword evidence="10" id="KW-1185">Reference proteome</keyword>
<dbReference type="SUPFAM" id="SSF109885">
    <property type="entry name" value="I/LWEQ domain"/>
    <property type="match status" value="1"/>
</dbReference>
<reference evidence="9" key="3">
    <citation type="submission" date="2025-09" db="UniProtKB">
        <authorList>
            <consortium name="Ensembl"/>
        </authorList>
    </citation>
    <scope>IDENTIFICATION</scope>
</reference>
<evidence type="ECO:0000313" key="9">
    <source>
        <dbReference type="Ensembl" id="ENSACLP00000036767.2"/>
    </source>
</evidence>
<dbReference type="InterPro" id="IPR011417">
    <property type="entry name" value="ANTH_dom"/>
</dbReference>
<accession>A0A3P8R6S2</accession>
<proteinExistence type="inferred from homology"/>
<dbReference type="SUPFAM" id="SSF48464">
    <property type="entry name" value="ENTH/VHS domain"/>
    <property type="match status" value="1"/>
</dbReference>
<protein>
    <recommendedName>
        <fullName evidence="8">I/LWEQ domain-containing protein</fullName>
    </recommendedName>
</protein>
<dbReference type="Ensembl" id="ENSACLT00000037640.2">
    <property type="protein sequence ID" value="ENSACLP00000036767.2"/>
    <property type="gene ID" value="ENSACLG00000024813.2"/>
</dbReference>
<keyword evidence="4" id="KW-0254">Endocytosis</keyword>
<keyword evidence="6" id="KW-0009">Actin-binding</keyword>
<organism evidence="9 10">
    <name type="scientific">Astatotilapia calliptera</name>
    <name type="common">Eastern happy</name>
    <name type="synonym">Chromis callipterus</name>
    <dbReference type="NCBI Taxonomy" id="8154"/>
    <lineage>
        <taxon>Eukaryota</taxon>
        <taxon>Metazoa</taxon>
        <taxon>Chordata</taxon>
        <taxon>Craniata</taxon>
        <taxon>Vertebrata</taxon>
        <taxon>Euteleostomi</taxon>
        <taxon>Actinopterygii</taxon>
        <taxon>Neopterygii</taxon>
        <taxon>Teleostei</taxon>
        <taxon>Neoteleostei</taxon>
        <taxon>Acanthomorphata</taxon>
        <taxon>Ovalentaria</taxon>
        <taxon>Cichlomorphae</taxon>
        <taxon>Cichliformes</taxon>
        <taxon>Cichlidae</taxon>
        <taxon>African cichlids</taxon>
        <taxon>Pseudocrenilabrinae</taxon>
        <taxon>Haplochromini</taxon>
        <taxon>Astatotilapia</taxon>
    </lineage>
</organism>
<comment type="subcellular location">
    <subcellularLocation>
        <location evidence="1">Cytoplasm</location>
    </subcellularLocation>
</comment>
<dbReference type="InterPro" id="IPR002558">
    <property type="entry name" value="ILWEQ_dom"/>
</dbReference>
<dbReference type="FunFam" id="1.20.5.1700:FF:000002">
    <property type="entry name" value="Huntingtin interacting protein 1"/>
    <property type="match status" value="1"/>
</dbReference>
<evidence type="ECO:0000256" key="4">
    <source>
        <dbReference type="ARBA" id="ARBA00022583"/>
    </source>
</evidence>
<dbReference type="GeneTree" id="ENSGT00940000153594"/>
<dbReference type="InterPro" id="IPR008942">
    <property type="entry name" value="ENTH_VHS"/>
</dbReference>
<evidence type="ECO:0000256" key="5">
    <source>
        <dbReference type="ARBA" id="ARBA00023054"/>
    </source>
</evidence>
<dbReference type="FunFam" id="1.20.1410.10:FF:000006">
    <property type="entry name" value="Huntingtin interacting protein"/>
    <property type="match status" value="1"/>
</dbReference>
<feature type="coiled-coil region" evidence="7">
    <location>
        <begin position="810"/>
        <end position="846"/>
    </location>
</feature>
<dbReference type="Pfam" id="PF07651">
    <property type="entry name" value="ANTH"/>
    <property type="match status" value="2"/>
</dbReference>
<name>A0A3P8R6S2_ASTCA</name>
<evidence type="ECO:0000259" key="8">
    <source>
        <dbReference type="PROSITE" id="PS50945"/>
    </source>
</evidence>
<evidence type="ECO:0000256" key="2">
    <source>
        <dbReference type="ARBA" id="ARBA00010135"/>
    </source>
</evidence>
<dbReference type="GO" id="GO:0051015">
    <property type="term" value="F:actin filament binding"/>
    <property type="evidence" value="ECO:0007669"/>
    <property type="project" value="TreeGrafter"/>
</dbReference>
<sequence>SSPVGHKHRRHIIMGTHKEGGATAFWSYVLNLPLSSNSIVSWKFCYLVHKILRDGHRNVVTDSYRYCRNVKDMGTLWVSSCHIEHKVIPGNLEASDETLEKEAGSDMNKVEANQAKSTTPAGQCRLMPLIPLIQDCSFLYHFCVRLLFKLHSISPDVLLGHRDRFRDLFMSLTQFFDKAREMEFFKTFIQIPDLPDAPPNFLRAAALAEYKKPVVVTPNEEHHEEEEDVWYIVYYLLNQMRTPDSSVEQREMENDSLKRELDVLKPELQIFKNEAQRCVTELKSQVNRLQAEVEEQRTHKQMAMVENEHLRMEVEALRSTNVANIGAQIGFKEADGESRAQAAELRFTQLKERHAELVSSHADLMKKVNCNLFVNGKTFLKSVSQSGTQLNNTLAGLQVEKEGLLRMMREQEAELKTLRQQTHLQQSSLEQERQRSSMELGGLHAQLQQQLAQKLQEEQFCLLQCAVVEAEGIILDAVAKLDDPIHVRCISSPDYLVNRAEITLNSIDKMQQSHSAYLGNSNDASGLLRAVTQFSHLAADTIVNGSATSHSAPVDQANYLTDSCRDCANHCLHFLKDLKIQASLQRADPSAIRYTVQRILAVGQDLRPKGHDVLKEELGSMVDKEMLATSSAIEEAVLRMDEILSQAKKDNTGVKLEVNQNILGSCSDLMKAVHMLVTAATDLQKDIVEGGRGAATVTEFYAKNSRWTEGLISASKAVGWGATQLLDSADRVVGEKGTYEELIACSHEIAASTAQLVAASKVKADRNNKKLNTLQQASRHVNDMAAVVVTSTKHGQQQISDHGLMDFSGMSLIKLKKEEMEAQVKVLQLESQLEQERVRLGELRKRHYELGVSGDEGDGVDSFPPPPPPALHILPGGLYAAELIRLVSDAFPNTGEPAM</sequence>
<dbReference type="SMART" id="SM00307">
    <property type="entry name" value="ILWEQ"/>
    <property type="match status" value="1"/>
</dbReference>
<dbReference type="AlphaFoldDB" id="A0A3P8R6S2"/>
<dbReference type="Gene3D" id="1.20.1410.10">
    <property type="entry name" value="I/LWEQ domain"/>
    <property type="match status" value="1"/>
</dbReference>
<dbReference type="GO" id="GO:0080025">
    <property type="term" value="F:phosphatidylinositol-3,5-bisphosphate binding"/>
    <property type="evidence" value="ECO:0007669"/>
    <property type="project" value="TreeGrafter"/>
</dbReference>
<evidence type="ECO:0000256" key="1">
    <source>
        <dbReference type="ARBA" id="ARBA00004496"/>
    </source>
</evidence>
<feature type="coiled-coil region" evidence="7">
    <location>
        <begin position="272"/>
        <end position="299"/>
    </location>
</feature>
<dbReference type="GO" id="GO:0030136">
    <property type="term" value="C:clathrin-coated vesicle"/>
    <property type="evidence" value="ECO:0007669"/>
    <property type="project" value="TreeGrafter"/>
</dbReference>
<dbReference type="InterPro" id="IPR030224">
    <property type="entry name" value="Sla2_fam"/>
</dbReference>
<dbReference type="GO" id="GO:0043325">
    <property type="term" value="F:phosphatidylinositol-3,4-bisphosphate binding"/>
    <property type="evidence" value="ECO:0007669"/>
    <property type="project" value="TreeGrafter"/>
</dbReference>
<evidence type="ECO:0000256" key="3">
    <source>
        <dbReference type="ARBA" id="ARBA00022490"/>
    </source>
</evidence>
<keyword evidence="5 7" id="KW-0175">Coiled coil</keyword>
<dbReference type="PROSITE" id="PS50945">
    <property type="entry name" value="I_LWEQ"/>
    <property type="match status" value="1"/>
</dbReference>
<keyword evidence="3" id="KW-0963">Cytoplasm</keyword>
<dbReference type="Proteomes" id="UP000265100">
    <property type="component" value="Chromosome 7"/>
</dbReference>